<gene>
    <name evidence="3" type="ORF">SAMN05421508_101856</name>
</gene>
<dbReference type="EMBL" id="OCNJ01000001">
    <property type="protein sequence ID" value="SOD91206.1"/>
    <property type="molecule type" value="Genomic_DNA"/>
</dbReference>
<name>A0A286G7L8_9PROT</name>
<keyword evidence="4" id="KW-1185">Reference proteome</keyword>
<dbReference type="InterPro" id="IPR008457">
    <property type="entry name" value="Cu-R_CopD_dom"/>
</dbReference>
<feature type="transmembrane region" description="Helical" evidence="1">
    <location>
        <begin position="79"/>
        <end position="101"/>
    </location>
</feature>
<accession>A0A286G7L8</accession>
<dbReference type="Proteomes" id="UP000219621">
    <property type="component" value="Unassembled WGS sequence"/>
</dbReference>
<dbReference type="RefSeq" id="WP_097277707.1">
    <property type="nucleotide sequence ID" value="NZ_OCNJ01000001.1"/>
</dbReference>
<feature type="domain" description="Copper resistance protein D" evidence="2">
    <location>
        <begin position="45"/>
        <end position="144"/>
    </location>
</feature>
<dbReference type="GO" id="GO:0016020">
    <property type="term" value="C:membrane"/>
    <property type="evidence" value="ECO:0007669"/>
    <property type="project" value="InterPro"/>
</dbReference>
<organism evidence="3 4">
    <name type="scientific">Caenispirillum bisanense</name>
    <dbReference type="NCBI Taxonomy" id="414052"/>
    <lineage>
        <taxon>Bacteria</taxon>
        <taxon>Pseudomonadati</taxon>
        <taxon>Pseudomonadota</taxon>
        <taxon>Alphaproteobacteria</taxon>
        <taxon>Rhodospirillales</taxon>
        <taxon>Novispirillaceae</taxon>
        <taxon>Caenispirillum</taxon>
    </lineage>
</organism>
<dbReference type="Pfam" id="PF05425">
    <property type="entry name" value="CopD"/>
    <property type="match status" value="1"/>
</dbReference>
<evidence type="ECO:0000313" key="3">
    <source>
        <dbReference type="EMBL" id="SOD91206.1"/>
    </source>
</evidence>
<evidence type="ECO:0000313" key="4">
    <source>
        <dbReference type="Proteomes" id="UP000219621"/>
    </source>
</evidence>
<evidence type="ECO:0000256" key="1">
    <source>
        <dbReference type="SAM" id="Phobius"/>
    </source>
</evidence>
<evidence type="ECO:0000259" key="2">
    <source>
        <dbReference type="Pfam" id="PF05425"/>
    </source>
</evidence>
<protein>
    <submittedName>
        <fullName evidence="3">Uncharacterized membrane protein</fullName>
    </submittedName>
</protein>
<feature type="transmembrane region" description="Helical" evidence="1">
    <location>
        <begin position="53"/>
        <end position="73"/>
    </location>
</feature>
<keyword evidence="1" id="KW-1133">Transmembrane helix</keyword>
<feature type="transmembrane region" description="Helical" evidence="1">
    <location>
        <begin position="135"/>
        <end position="153"/>
    </location>
</feature>
<feature type="transmembrane region" description="Helical" evidence="1">
    <location>
        <begin position="6"/>
        <end position="32"/>
    </location>
</feature>
<keyword evidence="1" id="KW-0812">Transmembrane</keyword>
<dbReference type="AlphaFoldDB" id="A0A286G7L8"/>
<dbReference type="OrthoDB" id="8419862at2"/>
<sequence>MHQLAVALHLLAVVAWTGGLLFLCVLLPPVLAVEEPAARHAVWARLLPRFFTLAWAAAAVGLASGFALMFSLYGGFAVAGLHIHVMAGLGILMTLALLYAYARPLKRFEEAEEQADDAAADAALRSLLGWQRASLLLGVGALVAGGVGGYIGFGG</sequence>
<reference evidence="3 4" key="1">
    <citation type="submission" date="2017-09" db="EMBL/GenBank/DDBJ databases">
        <authorList>
            <person name="Ehlers B."/>
            <person name="Leendertz F.H."/>
        </authorList>
    </citation>
    <scope>NUCLEOTIDE SEQUENCE [LARGE SCALE GENOMIC DNA]</scope>
    <source>
        <strain evidence="3 4">USBA 140</strain>
    </source>
</reference>
<keyword evidence="1" id="KW-0472">Membrane</keyword>
<proteinExistence type="predicted"/>